<name>A0A0V0U3L8_9BILA</name>
<protein>
    <submittedName>
        <fullName evidence="1">Uncharacterized protein</fullName>
    </submittedName>
</protein>
<keyword evidence="2" id="KW-1185">Reference proteome</keyword>
<proteinExistence type="predicted"/>
<dbReference type="AlphaFoldDB" id="A0A0V0U3L8"/>
<evidence type="ECO:0000313" key="2">
    <source>
        <dbReference type="Proteomes" id="UP000055048"/>
    </source>
</evidence>
<dbReference type="Proteomes" id="UP000055048">
    <property type="component" value="Unassembled WGS sequence"/>
</dbReference>
<reference evidence="1 2" key="1">
    <citation type="submission" date="2015-01" db="EMBL/GenBank/DDBJ databases">
        <title>Evolution of Trichinella species and genotypes.</title>
        <authorList>
            <person name="Korhonen P.K."/>
            <person name="Edoardo P."/>
            <person name="Giuseppe L.R."/>
            <person name="Gasser R.B."/>
        </authorList>
    </citation>
    <scope>NUCLEOTIDE SEQUENCE [LARGE SCALE GENOMIC DNA]</scope>
    <source>
        <strain evidence="1">ISS417</strain>
    </source>
</reference>
<accession>A0A0V0U3L8</accession>
<sequence>MSGHSFFRAIPPLVVLSCRFKEPLGFFPKRINGSNRQRSAIIGLPFQRRDRLMPNCQSRNKITCLFSVDGRN</sequence>
<dbReference type="EMBL" id="JYDJ01000068">
    <property type="protein sequence ID" value="KRX45855.1"/>
    <property type="molecule type" value="Genomic_DNA"/>
</dbReference>
<comment type="caution">
    <text evidence="1">The sequence shown here is derived from an EMBL/GenBank/DDBJ whole genome shotgun (WGS) entry which is preliminary data.</text>
</comment>
<gene>
    <name evidence="1" type="ORF">T05_15188</name>
</gene>
<organism evidence="1 2">
    <name type="scientific">Trichinella murrelli</name>
    <dbReference type="NCBI Taxonomy" id="144512"/>
    <lineage>
        <taxon>Eukaryota</taxon>
        <taxon>Metazoa</taxon>
        <taxon>Ecdysozoa</taxon>
        <taxon>Nematoda</taxon>
        <taxon>Enoplea</taxon>
        <taxon>Dorylaimia</taxon>
        <taxon>Trichinellida</taxon>
        <taxon>Trichinellidae</taxon>
        <taxon>Trichinella</taxon>
    </lineage>
</organism>
<evidence type="ECO:0000313" key="1">
    <source>
        <dbReference type="EMBL" id="KRX45855.1"/>
    </source>
</evidence>